<feature type="compositionally biased region" description="Polar residues" evidence="1">
    <location>
        <begin position="43"/>
        <end position="59"/>
    </location>
</feature>
<feature type="region of interest" description="Disordered" evidence="1">
    <location>
        <begin position="146"/>
        <end position="206"/>
    </location>
</feature>
<evidence type="ECO:0000256" key="1">
    <source>
        <dbReference type="SAM" id="MobiDB-lite"/>
    </source>
</evidence>
<evidence type="ECO:0000313" key="5">
    <source>
        <dbReference type="Proteomes" id="UP000076871"/>
    </source>
</evidence>
<dbReference type="AlphaFoldDB" id="A0A165FBB7"/>
<feature type="region of interest" description="Disordered" evidence="1">
    <location>
        <begin position="1"/>
        <end position="22"/>
    </location>
</feature>
<evidence type="ECO:0008006" key="6">
    <source>
        <dbReference type="Google" id="ProtNLM"/>
    </source>
</evidence>
<feature type="compositionally biased region" description="Low complexity" evidence="1">
    <location>
        <begin position="520"/>
        <end position="532"/>
    </location>
</feature>
<dbReference type="GO" id="GO:0000724">
    <property type="term" value="P:double-strand break repair via homologous recombination"/>
    <property type="evidence" value="ECO:0007669"/>
    <property type="project" value="InterPro"/>
</dbReference>
<dbReference type="PANTHER" id="PTHR11289:SF0">
    <property type="entry name" value="BREAST CANCER TYPE 2 SUSCEPTIBILITY PROTEIN"/>
    <property type="match status" value="1"/>
</dbReference>
<organism evidence="4 5">
    <name type="scientific">Laetiporus sulphureus 93-53</name>
    <dbReference type="NCBI Taxonomy" id="1314785"/>
    <lineage>
        <taxon>Eukaryota</taxon>
        <taxon>Fungi</taxon>
        <taxon>Dikarya</taxon>
        <taxon>Basidiomycota</taxon>
        <taxon>Agaricomycotina</taxon>
        <taxon>Agaricomycetes</taxon>
        <taxon>Polyporales</taxon>
        <taxon>Laetiporus</taxon>
    </lineage>
</organism>
<dbReference type="Pfam" id="PF09103">
    <property type="entry name" value="BRCA-2_OB1"/>
    <property type="match status" value="1"/>
</dbReference>
<name>A0A165FBB7_9APHY</name>
<feature type="region of interest" description="Disordered" evidence="1">
    <location>
        <begin position="910"/>
        <end position="934"/>
    </location>
</feature>
<feature type="compositionally biased region" description="Polar residues" evidence="1">
    <location>
        <begin position="157"/>
        <end position="167"/>
    </location>
</feature>
<feature type="region of interest" description="Disordered" evidence="1">
    <location>
        <begin position="450"/>
        <end position="560"/>
    </location>
</feature>
<feature type="compositionally biased region" description="Basic and acidic residues" evidence="1">
    <location>
        <begin position="74"/>
        <end position="86"/>
    </location>
</feature>
<dbReference type="EMBL" id="KV427614">
    <property type="protein sequence ID" value="KZT08707.1"/>
    <property type="molecule type" value="Genomic_DNA"/>
</dbReference>
<proteinExistence type="predicted"/>
<dbReference type="STRING" id="1314785.A0A165FBB7"/>
<dbReference type="InterPro" id="IPR015525">
    <property type="entry name" value="BRCA2"/>
</dbReference>
<dbReference type="PANTHER" id="PTHR11289">
    <property type="entry name" value="BREAST CANCER TYPE 2 SUSCEPTIBILITY PROTEIN BRCA2"/>
    <property type="match status" value="1"/>
</dbReference>
<dbReference type="SUPFAM" id="SSF50249">
    <property type="entry name" value="Nucleic acid-binding proteins"/>
    <property type="match status" value="2"/>
</dbReference>
<dbReference type="GeneID" id="63829323"/>
<dbReference type="InterPro" id="IPR012340">
    <property type="entry name" value="NA-bd_OB-fold"/>
</dbReference>
<dbReference type="RefSeq" id="XP_040766447.1">
    <property type="nucleotide sequence ID" value="XM_040912295.1"/>
</dbReference>
<evidence type="ECO:0000259" key="3">
    <source>
        <dbReference type="Pfam" id="PF09169"/>
    </source>
</evidence>
<feature type="region of interest" description="Disordered" evidence="1">
    <location>
        <begin position="252"/>
        <end position="279"/>
    </location>
</feature>
<feature type="domain" description="BRCA2 OB1" evidence="2">
    <location>
        <begin position="746"/>
        <end position="866"/>
    </location>
</feature>
<dbReference type="Gene3D" id="2.40.50.140">
    <property type="entry name" value="Nucleic acid-binding proteins"/>
    <property type="match status" value="3"/>
</dbReference>
<protein>
    <recommendedName>
        <fullName evidence="6">BRCA2 OB1 domain-containing protein</fullName>
    </recommendedName>
</protein>
<keyword evidence="5" id="KW-1185">Reference proteome</keyword>
<dbReference type="OrthoDB" id="21095at2759"/>
<dbReference type="InterPro" id="IPR015252">
    <property type="entry name" value="BRCA2_hlx"/>
</dbReference>
<feature type="compositionally biased region" description="Polar residues" evidence="1">
    <location>
        <begin position="486"/>
        <end position="506"/>
    </location>
</feature>
<accession>A0A165FBB7</accession>
<evidence type="ECO:0000259" key="2">
    <source>
        <dbReference type="Pfam" id="PF09103"/>
    </source>
</evidence>
<dbReference type="GO" id="GO:0006355">
    <property type="term" value="P:regulation of DNA-templated transcription"/>
    <property type="evidence" value="ECO:0007669"/>
    <property type="project" value="TreeGrafter"/>
</dbReference>
<evidence type="ECO:0000313" key="4">
    <source>
        <dbReference type="EMBL" id="KZT08707.1"/>
    </source>
</evidence>
<dbReference type="Proteomes" id="UP000076871">
    <property type="component" value="Unassembled WGS sequence"/>
</dbReference>
<feature type="domain" description="Breast cancer type 2 susceptibility protein helical" evidence="3">
    <location>
        <begin position="686"/>
        <end position="741"/>
    </location>
</feature>
<sequence>MSRLASESPSPKRQRLSSPTYDEQCFISQAQIAVFDEVDKRLSQGTSSVPRPSQRLSLNQHRKRSSDIAFALDLSKKGPRDDKENIGDDDFDSPSSSPLDGVAKKNHGRQISLGPLTDMHSVTPLRTSELAKLPAAFGRDCIEALGRNSDASDPLDDNTTADTSAEPASNVVKSEDFETTSIPQVADDTAMKEADDLPSSSPDIPVQHDSISAPQPLSIPAEKFLFKSAKFVTDDDIHPGLIVVTEGPIDILSRSPPRPSTSSNTQLSPAHMNERASDRPVSYTLDFTSAHYADLLKNSQTIKAKGVILPSAETFAAFEEQKQFWDKLEKNCFDASDENDDVSLHVNPPVPETPTRSALRAVENSSTSANPPDTPTPLGREGPLQGLRKVRLPASGKNGVFKSPFKSPDTVGKPGLPSSYVSSPLNPKHSSMTEIPAMETQIPAAISTSCKPKSLMQPPAAASTPCKPEPSSPRPSVLSTPCEPELSTQPPATVSMSCKPEPSSQRPAVLSTPCKPEPSTPLLSSTFPSRTPVKTLGLTPRRVGGGAGASRPFKTPSRLGSALLERQQTERGARSDSAAKLLVQVASNDHHSAGNKNKAGNRFFDLAPPVGRHTLASCGLVPQFYNADTLQSMGIDAVQLNQMTPESAMYYFFDATPLQVQASPEAGVTHLGPDAALKELRARGCKLAKKAWVDNHWGMILWKLAGMVCLQPEHESNPETRRWCWDEVMRQLLYRYEREINGGSRPAFRLITTHDASPSCPMVLCVSKILWSEAGADEEGITTECVPQLELTDGWYRLRANVDDPLERAIRKGHIRVGRKLAIANARLVSKRKGPDEVLDAYNSMSLHICGNSSHLAPWHAKLGFMRSPPTTTLDSLSPDGGLITLVDVTVVKAYPIGYIEYIERDGETFKEGPHSERDEAKANEEWKKRSEREADRLRHECEQRFLRYEGFADKCQTRAGSRWAPPEDACVPSDVECDWETIVGSPESFAGILRNLSTDNAGWMAMHAREYVQKEREAMYEDIQKELQSLCPPRNARSFRAIVVQDARWSKRRPYRKAQLTIWDVVSLNLTEGSKAGHFKQGHRLMITNLKPTQLSAWMVPDVDSEIYLTTRKDSRISLVKN</sequence>
<gene>
    <name evidence="4" type="ORF">LAESUDRAFT_757423</name>
</gene>
<dbReference type="SUPFAM" id="SSF81872">
    <property type="entry name" value="BRCA2 helical domain"/>
    <property type="match status" value="1"/>
</dbReference>
<dbReference type="InParanoid" id="A0A165FBB7"/>
<feature type="compositionally biased region" description="Polar residues" evidence="1">
    <location>
        <begin position="419"/>
        <end position="431"/>
    </location>
</feature>
<feature type="region of interest" description="Disordered" evidence="1">
    <location>
        <begin position="41"/>
        <end position="120"/>
    </location>
</feature>
<dbReference type="InterPro" id="IPR015187">
    <property type="entry name" value="BRCA2_OB_1"/>
</dbReference>
<dbReference type="InterPro" id="IPR036315">
    <property type="entry name" value="BRCA2_hlx_sf"/>
</dbReference>
<dbReference type="Pfam" id="PF09169">
    <property type="entry name" value="BRCA-2_helical"/>
    <property type="match status" value="1"/>
</dbReference>
<reference evidence="4 5" key="1">
    <citation type="journal article" date="2016" name="Mol. Biol. Evol.">
        <title>Comparative Genomics of Early-Diverging Mushroom-Forming Fungi Provides Insights into the Origins of Lignocellulose Decay Capabilities.</title>
        <authorList>
            <person name="Nagy L.G."/>
            <person name="Riley R."/>
            <person name="Tritt A."/>
            <person name="Adam C."/>
            <person name="Daum C."/>
            <person name="Floudas D."/>
            <person name="Sun H."/>
            <person name="Yadav J.S."/>
            <person name="Pangilinan J."/>
            <person name="Larsson K.H."/>
            <person name="Matsuura K."/>
            <person name="Barry K."/>
            <person name="Labutti K."/>
            <person name="Kuo R."/>
            <person name="Ohm R.A."/>
            <person name="Bhattacharya S.S."/>
            <person name="Shirouzu T."/>
            <person name="Yoshinaga Y."/>
            <person name="Martin F.M."/>
            <person name="Grigoriev I.V."/>
            <person name="Hibbett D.S."/>
        </authorList>
    </citation>
    <scope>NUCLEOTIDE SEQUENCE [LARGE SCALE GENOMIC DNA]</scope>
    <source>
        <strain evidence="4 5">93-53</strain>
    </source>
</reference>
<feature type="region of interest" description="Disordered" evidence="1">
    <location>
        <begin position="339"/>
        <end position="431"/>
    </location>
</feature>